<dbReference type="OrthoDB" id="2751380at2759"/>
<sequence length="634" mass="71994">MTPHQIMLNTGFMKTLRQHLKWPHAQDPPLSALHPSLQNCDHVARIIMELQKVFYPDGIGFEGVRALMEKQKALPLEERYVCAVETKRFTGDHKARFIICMTSAMSRLLVNARRISIDTSFKRANGWEEFEIETWHGSNLCSVTCAQVFITSQSADSHFFLFERTFQIAFEDTGRKVQFRHIHGTGIETVVADAHKGQGNGLGLVCVSMAKELHGNCIYHPDDLTCCLAKMSGTQHLAHCYIQCTNHFERKITNMGNQISEICHKAMFSLSSTHQLPDFEGTKELIRASNKKAADWIKDKEKGTPFMIPGLYHPKSWIPLEIWCASPHTTNGNEQAHRTVYRTSIKLSSLAAVMRKMHFDFQAMYSVNEDLVIQTRDCLSTIYNRLQTSVGRKVCVAKRKLDHIDTEMSGHYEEIDELLPLIQSLEGQLCQLPYRSENYETTACKLQEVANEYEEHWRNAERLADQSLGSGVWERDMEIPVFDHSLIAHLPPLVQGSSAKDKTKKKRKPRVKKVKNNNMTIEPVINVVQQHYPQSSVAPQPQSNPTLQLDRSSFITSSSSSHHMPAVQDYQSLPRFNSQFLLPPTHVEQHPSLSVFYAHQSAGYQLPPLPPPLLLHQPCEAYQLAPIGNPSSPH</sequence>
<keyword evidence="3" id="KW-1185">Reference proteome</keyword>
<evidence type="ECO:0000313" key="3">
    <source>
        <dbReference type="Proteomes" id="UP000054279"/>
    </source>
</evidence>
<dbReference type="Proteomes" id="UP000054279">
    <property type="component" value="Unassembled WGS sequence"/>
</dbReference>
<name>A0A0C9UMD3_SPHS4</name>
<evidence type="ECO:0008006" key="4">
    <source>
        <dbReference type="Google" id="ProtNLM"/>
    </source>
</evidence>
<dbReference type="EMBL" id="KN837361">
    <property type="protein sequence ID" value="KIJ26661.1"/>
    <property type="molecule type" value="Genomic_DNA"/>
</dbReference>
<feature type="region of interest" description="Disordered" evidence="1">
    <location>
        <begin position="493"/>
        <end position="514"/>
    </location>
</feature>
<gene>
    <name evidence="2" type="ORF">M422DRAFT_272233</name>
</gene>
<dbReference type="HOGENOM" id="CLU_029215_2_0_1"/>
<proteinExistence type="predicted"/>
<protein>
    <recommendedName>
        <fullName evidence="4">MULE transposase domain-containing protein</fullName>
    </recommendedName>
</protein>
<reference evidence="2 3" key="1">
    <citation type="submission" date="2014-06" db="EMBL/GenBank/DDBJ databases">
        <title>Evolutionary Origins and Diversification of the Mycorrhizal Mutualists.</title>
        <authorList>
            <consortium name="DOE Joint Genome Institute"/>
            <consortium name="Mycorrhizal Genomics Consortium"/>
            <person name="Kohler A."/>
            <person name="Kuo A."/>
            <person name="Nagy L.G."/>
            <person name="Floudas D."/>
            <person name="Copeland A."/>
            <person name="Barry K.W."/>
            <person name="Cichocki N."/>
            <person name="Veneault-Fourrey C."/>
            <person name="LaButti K."/>
            <person name="Lindquist E.A."/>
            <person name="Lipzen A."/>
            <person name="Lundell T."/>
            <person name="Morin E."/>
            <person name="Murat C."/>
            <person name="Riley R."/>
            <person name="Ohm R."/>
            <person name="Sun H."/>
            <person name="Tunlid A."/>
            <person name="Henrissat B."/>
            <person name="Grigoriev I.V."/>
            <person name="Hibbett D.S."/>
            <person name="Martin F."/>
        </authorList>
    </citation>
    <scope>NUCLEOTIDE SEQUENCE [LARGE SCALE GENOMIC DNA]</scope>
    <source>
        <strain evidence="2 3">SS14</strain>
    </source>
</reference>
<dbReference type="AlphaFoldDB" id="A0A0C9UMD3"/>
<accession>A0A0C9UMD3</accession>
<organism evidence="2 3">
    <name type="scientific">Sphaerobolus stellatus (strain SS14)</name>
    <dbReference type="NCBI Taxonomy" id="990650"/>
    <lineage>
        <taxon>Eukaryota</taxon>
        <taxon>Fungi</taxon>
        <taxon>Dikarya</taxon>
        <taxon>Basidiomycota</taxon>
        <taxon>Agaricomycotina</taxon>
        <taxon>Agaricomycetes</taxon>
        <taxon>Phallomycetidae</taxon>
        <taxon>Geastrales</taxon>
        <taxon>Sphaerobolaceae</taxon>
        <taxon>Sphaerobolus</taxon>
    </lineage>
</organism>
<feature type="compositionally biased region" description="Basic residues" evidence="1">
    <location>
        <begin position="502"/>
        <end position="514"/>
    </location>
</feature>
<evidence type="ECO:0000313" key="2">
    <source>
        <dbReference type="EMBL" id="KIJ26661.1"/>
    </source>
</evidence>
<evidence type="ECO:0000256" key="1">
    <source>
        <dbReference type="SAM" id="MobiDB-lite"/>
    </source>
</evidence>